<dbReference type="CDD" id="cd00667">
    <property type="entry name" value="ring_hydroxylating_dioxygenases_beta"/>
    <property type="match status" value="1"/>
</dbReference>
<evidence type="ECO:0000313" key="3">
    <source>
        <dbReference type="EMBL" id="PVY61672.1"/>
    </source>
</evidence>
<comment type="similarity">
    <text evidence="1">Belongs to the bacterial ring-hydroxylating dioxygenase beta subunit family.</text>
</comment>
<dbReference type="InterPro" id="IPR032710">
    <property type="entry name" value="NTF2-like_dom_sf"/>
</dbReference>
<dbReference type="PANTHER" id="PTHR41534:SF1">
    <property type="entry name" value="BLR3401 PROTEIN"/>
    <property type="match status" value="1"/>
</dbReference>
<protein>
    <submittedName>
        <fullName evidence="3">Benzoate/toluate 1,2-dioxygenase beta subunit/2,4,5-trichlorophenoxyacetic acid oxygenase 2</fullName>
    </submittedName>
</protein>
<dbReference type="SUPFAM" id="SSF54427">
    <property type="entry name" value="NTF2-like"/>
    <property type="match status" value="1"/>
</dbReference>
<evidence type="ECO:0000256" key="1">
    <source>
        <dbReference type="ARBA" id="ARBA00009570"/>
    </source>
</evidence>
<sequence>MSEYEALAQVTELLALETNWGDNRKRHLSMNKYEVLAQVTEFLALEANLVDNRKWDEWLALYEPDAVFWVPAWTSEDQVTQDPHNETSLIYIEGRDALSDRAWRVGTGRSLASTPLIRTAHLVGAPVVEPVNAERLRVQASWSCHSYSLRTQAEHTYFGLYDYQLKIAGETLSVVSKRATLLNDRVPSLLDFYCV</sequence>
<keyword evidence="2" id="KW-0560">Oxidoreductase</keyword>
<dbReference type="RefSeq" id="WP_165832565.1">
    <property type="nucleotide sequence ID" value="NZ_JACCEX010000003.1"/>
</dbReference>
<dbReference type="GO" id="GO:0019380">
    <property type="term" value="P:3-phenylpropionate catabolic process"/>
    <property type="evidence" value="ECO:0007669"/>
    <property type="project" value="TreeGrafter"/>
</dbReference>
<dbReference type="EMBL" id="QEKO01000003">
    <property type="protein sequence ID" value="PVY61672.1"/>
    <property type="molecule type" value="Genomic_DNA"/>
</dbReference>
<keyword evidence="4" id="KW-1185">Reference proteome</keyword>
<dbReference type="GO" id="GO:0051213">
    <property type="term" value="F:dioxygenase activity"/>
    <property type="evidence" value="ECO:0007669"/>
    <property type="project" value="UniProtKB-KW"/>
</dbReference>
<dbReference type="InterPro" id="IPR000391">
    <property type="entry name" value="Rng_hydr_dOase-bsu"/>
</dbReference>
<accession>A0A2U1CL02</accession>
<dbReference type="AlphaFoldDB" id="A0A2U1CL02"/>
<dbReference type="Proteomes" id="UP000246145">
    <property type="component" value="Unassembled WGS sequence"/>
</dbReference>
<keyword evidence="3" id="KW-0223">Dioxygenase</keyword>
<evidence type="ECO:0000313" key="4">
    <source>
        <dbReference type="Proteomes" id="UP000246145"/>
    </source>
</evidence>
<reference evidence="3 4" key="1">
    <citation type="submission" date="2018-04" db="EMBL/GenBank/DDBJ databases">
        <title>Genomic Encyclopedia of Type Strains, Phase IV (KMG-IV): sequencing the most valuable type-strain genomes for metagenomic binning, comparative biology and taxonomic classification.</title>
        <authorList>
            <person name="Goeker M."/>
        </authorList>
    </citation>
    <scope>NUCLEOTIDE SEQUENCE [LARGE SCALE GENOMIC DNA]</scope>
    <source>
        <strain evidence="3 4">DSM 10065</strain>
    </source>
</reference>
<dbReference type="Gene3D" id="3.10.450.50">
    <property type="match status" value="1"/>
</dbReference>
<proteinExistence type="inferred from homology"/>
<organism evidence="3 4">
    <name type="scientific">Pusillimonas noertemannii</name>
    <dbReference type="NCBI Taxonomy" id="305977"/>
    <lineage>
        <taxon>Bacteria</taxon>
        <taxon>Pseudomonadati</taxon>
        <taxon>Pseudomonadota</taxon>
        <taxon>Betaproteobacteria</taxon>
        <taxon>Burkholderiales</taxon>
        <taxon>Alcaligenaceae</taxon>
        <taxon>Pusillimonas</taxon>
    </lineage>
</organism>
<gene>
    <name evidence="3" type="ORF">C7440_2402</name>
</gene>
<comment type="caution">
    <text evidence="3">The sequence shown here is derived from an EMBL/GenBank/DDBJ whole genome shotgun (WGS) entry which is preliminary data.</text>
</comment>
<dbReference type="Pfam" id="PF00866">
    <property type="entry name" value="Ring_hydroxyl_B"/>
    <property type="match status" value="1"/>
</dbReference>
<dbReference type="PANTHER" id="PTHR41534">
    <property type="entry name" value="BLR3401 PROTEIN"/>
    <property type="match status" value="1"/>
</dbReference>
<name>A0A2U1CL02_9BURK</name>
<evidence type="ECO:0000256" key="2">
    <source>
        <dbReference type="ARBA" id="ARBA00023002"/>
    </source>
</evidence>